<dbReference type="GO" id="GO:0005524">
    <property type="term" value="F:ATP binding"/>
    <property type="evidence" value="ECO:0007669"/>
    <property type="project" value="UniProtKB-KW"/>
</dbReference>
<evidence type="ECO:0000256" key="4">
    <source>
        <dbReference type="ARBA" id="ARBA00022519"/>
    </source>
</evidence>
<dbReference type="FunFam" id="3.40.50.300:FF:000527">
    <property type="entry name" value="Tyrosine-protein kinase etk"/>
    <property type="match status" value="1"/>
</dbReference>
<dbReference type="Proteomes" id="UP001481677">
    <property type="component" value="Unassembled WGS sequence"/>
</dbReference>
<accession>A0A5C6VA26</accession>
<dbReference type="GO" id="GO:0005886">
    <property type="term" value="C:plasma membrane"/>
    <property type="evidence" value="ECO:0007669"/>
    <property type="project" value="UniProtKB-SubCell"/>
</dbReference>
<sequence>MNTDVKRSGSPNSHVRPDPDEDVVLGDLVRVIVEDIWWLVGFIFVALTLAGIYCLLAKPVYLADALIKIEQGDDSTQELTQLRSVASAMAPIPSDAEIAIIQSRDVMAPVVKNFKLNFRVEPKTVPVLGRIASSLATPGEPGNAWFGLSSFAWGGEIVDVERVEVPPALEGRQLTLTSQSAGQYELLGQNGELLVNGRVGQVSSGHGVTLLVNRLTAFPGTRFYVTRINDVDAVNGFRKSVQVQEQGKLTGLVDVSMESEDPKFAADVANDLAQSYLRHHVESKQANAQNMLSFLKSEEPRLRAELDKAEIALAEYQRRSGSITAGEEAKVYLAGSVEYEQQISALRLQVAALQQRFGDDHPLLKATREQIAQLQAQRDRYEIRFRSLPETEVQAVKLQRDAKVAAAIYELVLTREQELSVQKAGIGGNAQIVDVALRSGTPVRPKKPLILSSAALLGLILGAALILSRRKLFKGVDDPEEVERLFNLPICGIIPLSDHQVKSSIARVGIDRRLPVLADANPTDACVESLRSLRTSLQFTMMEARNRIVMLTGPVAGVGKSFLTVNLAVLLANSGKKVLMIDADMRRGALERYVGGSSENGLSELLEQKVEIDDVVRQTSFGNLSFIPCGKRPTNPAELLASFRFKHCLSEFEKNFEIVIVDTPPILAVTDASLVGEHAGSCFLVLRSGLHRRFEIADAIKRLMAAGVYLKGGVFNGISSSGRHGYGAIHRYLSTEASTS</sequence>
<keyword evidence="7" id="KW-0547">Nucleotide-binding</keyword>
<dbReference type="InterPro" id="IPR027417">
    <property type="entry name" value="P-loop_NTPase"/>
</dbReference>
<comment type="subcellular location">
    <subcellularLocation>
        <location evidence="1">Cell inner membrane</location>
        <topology evidence="1">Multi-pass membrane protein</topology>
    </subcellularLocation>
</comment>
<evidence type="ECO:0000259" key="20">
    <source>
        <dbReference type="Pfam" id="PF02706"/>
    </source>
</evidence>
<reference evidence="24 25" key="1">
    <citation type="journal article" date="2018" name="Int. J. Syst. Evol. Microbiol.">
        <title>Paraburkholderia azotifigens sp. nov., a nitrogen-fixing bacterium isolated from paddy soil.</title>
        <authorList>
            <person name="Choi G.M."/>
            <person name="Im W.T."/>
        </authorList>
    </citation>
    <scope>NUCLEOTIDE SEQUENCE [LARGE SCALE GENOMIC DNA]</scope>
    <source>
        <strain evidence="24 25">NF 2-5-3</strain>
    </source>
</reference>
<dbReference type="Proteomes" id="UP000321776">
    <property type="component" value="Unassembled WGS sequence"/>
</dbReference>
<dbReference type="InterPro" id="IPR050445">
    <property type="entry name" value="Bact_polysacc_biosynth/exp"/>
</dbReference>
<dbReference type="AlphaFoldDB" id="A0A5C6VA26"/>
<organism evidence="24 25">
    <name type="scientific">Paraburkholderia azotifigens</name>
    <dbReference type="NCBI Taxonomy" id="2057004"/>
    <lineage>
        <taxon>Bacteria</taxon>
        <taxon>Pseudomonadati</taxon>
        <taxon>Pseudomonadota</taxon>
        <taxon>Betaproteobacteria</taxon>
        <taxon>Burkholderiales</taxon>
        <taxon>Burkholderiaceae</taxon>
        <taxon>Paraburkholderia</taxon>
    </lineage>
</organism>
<feature type="transmembrane region" description="Helical" evidence="19">
    <location>
        <begin position="448"/>
        <end position="467"/>
    </location>
</feature>
<reference evidence="23 26" key="3">
    <citation type="submission" date="2024-01" db="EMBL/GenBank/DDBJ databases">
        <title>The diversity of rhizobia nodulating Mimosa spp. in eleven states of Brazil covering several biomes is determined by host plant, location, and edaphic factors.</title>
        <authorList>
            <person name="Rouws L."/>
            <person name="Barauna A."/>
            <person name="Beukes C."/>
            <person name="De Faria S.M."/>
            <person name="Gross E."/>
            <person name="Dos Reis Junior F.B."/>
            <person name="Simon M."/>
            <person name="Maluk M."/>
            <person name="Odee D.W."/>
            <person name="Kenicer G."/>
            <person name="Young J.P.W."/>
            <person name="Reis V.M."/>
            <person name="Zilli J."/>
            <person name="James E.K."/>
        </authorList>
    </citation>
    <scope>NUCLEOTIDE SEQUENCE [LARGE SCALE GENOMIC DNA]</scope>
    <source>
        <strain evidence="23 26">JPY530</strain>
    </source>
</reference>
<proteinExistence type="inferred from homology"/>
<dbReference type="InterPro" id="IPR005702">
    <property type="entry name" value="Wzc-like_C"/>
</dbReference>
<evidence type="ECO:0000256" key="7">
    <source>
        <dbReference type="ARBA" id="ARBA00022741"/>
    </source>
</evidence>
<feature type="coiled-coil region" evidence="18">
    <location>
        <begin position="299"/>
        <end position="384"/>
    </location>
</feature>
<dbReference type="Pfam" id="PF23607">
    <property type="entry name" value="WZC_N"/>
    <property type="match status" value="1"/>
</dbReference>
<dbReference type="Pfam" id="PF13807">
    <property type="entry name" value="GNVR"/>
    <property type="match status" value="1"/>
</dbReference>
<feature type="domain" description="Tyrosine-protein kinase G-rich" evidence="22">
    <location>
        <begin position="390"/>
        <end position="470"/>
    </location>
</feature>
<dbReference type="PANTHER" id="PTHR32309">
    <property type="entry name" value="TYROSINE-PROTEIN KINASE"/>
    <property type="match status" value="1"/>
</dbReference>
<evidence type="ECO:0000259" key="22">
    <source>
        <dbReference type="Pfam" id="PF13807"/>
    </source>
</evidence>
<dbReference type="SUPFAM" id="SSF52540">
    <property type="entry name" value="P-loop containing nucleoside triphosphate hydrolases"/>
    <property type="match status" value="1"/>
</dbReference>
<evidence type="ECO:0000256" key="14">
    <source>
        <dbReference type="ARBA" id="ARBA00053015"/>
    </source>
</evidence>
<comment type="function">
    <text evidence="15">Probably involved in polymerization and/or export of exopolysaccharide EPS I which functions as a virulence factor. May be involved in an ATP-dependent process in the pathway for EPS I production, possibly export of the trimeric repeat units across the inner membrane or their polymerization.</text>
</comment>
<evidence type="ECO:0000313" key="23">
    <source>
        <dbReference type="EMBL" id="MEM5345941.1"/>
    </source>
</evidence>
<evidence type="ECO:0000256" key="3">
    <source>
        <dbReference type="ARBA" id="ARBA00022475"/>
    </source>
</evidence>
<gene>
    <name evidence="24" type="ORF">FRZ40_17855</name>
    <name evidence="23" type="ORF">V4C56_40745</name>
</gene>
<keyword evidence="18" id="KW-0175">Coiled coil</keyword>
<evidence type="ECO:0000256" key="5">
    <source>
        <dbReference type="ARBA" id="ARBA00022679"/>
    </source>
</evidence>
<keyword evidence="26" id="KW-1185">Reference proteome</keyword>
<evidence type="ECO:0000256" key="1">
    <source>
        <dbReference type="ARBA" id="ARBA00004429"/>
    </source>
</evidence>
<keyword evidence="5 24" id="KW-0808">Transferase</keyword>
<keyword evidence="4" id="KW-0997">Cell inner membrane</keyword>
<comment type="similarity">
    <text evidence="2">Belongs to the etk/wzc family.</text>
</comment>
<feature type="transmembrane region" description="Helical" evidence="19">
    <location>
        <begin position="36"/>
        <end position="56"/>
    </location>
</feature>
<evidence type="ECO:0000256" key="16">
    <source>
        <dbReference type="ARBA" id="ARBA00067833"/>
    </source>
</evidence>
<dbReference type="Gene3D" id="3.40.50.300">
    <property type="entry name" value="P-loop containing nucleotide triphosphate hydrolases"/>
    <property type="match status" value="1"/>
</dbReference>
<dbReference type="PANTHER" id="PTHR32309:SF32">
    <property type="entry name" value="TYROSINE-PROTEIN KINASE ETK-RELATED"/>
    <property type="match status" value="1"/>
</dbReference>
<evidence type="ECO:0000256" key="13">
    <source>
        <dbReference type="ARBA" id="ARBA00023169"/>
    </source>
</evidence>
<dbReference type="EMBL" id="VOQS01000003">
    <property type="protein sequence ID" value="TXC82352.1"/>
    <property type="molecule type" value="Genomic_DNA"/>
</dbReference>
<evidence type="ECO:0000256" key="10">
    <source>
        <dbReference type="ARBA" id="ARBA00022989"/>
    </source>
</evidence>
<keyword evidence="13" id="KW-0270">Exopolysaccharide synthesis</keyword>
<dbReference type="Pfam" id="PF13614">
    <property type="entry name" value="AAA_31"/>
    <property type="match status" value="1"/>
</dbReference>
<evidence type="ECO:0000313" key="24">
    <source>
        <dbReference type="EMBL" id="TXC82352.1"/>
    </source>
</evidence>
<keyword evidence="11 19" id="KW-0472">Membrane</keyword>
<evidence type="ECO:0000256" key="12">
    <source>
        <dbReference type="ARBA" id="ARBA00023137"/>
    </source>
</evidence>
<evidence type="ECO:0000256" key="19">
    <source>
        <dbReference type="SAM" id="Phobius"/>
    </source>
</evidence>
<keyword evidence="8 24" id="KW-0418">Kinase</keyword>
<evidence type="ECO:0000256" key="18">
    <source>
        <dbReference type="SAM" id="Coils"/>
    </source>
</evidence>
<dbReference type="GO" id="GO:0000271">
    <property type="term" value="P:polysaccharide biosynthetic process"/>
    <property type="evidence" value="ECO:0007669"/>
    <property type="project" value="UniProtKB-KW"/>
</dbReference>
<dbReference type="Pfam" id="PF02706">
    <property type="entry name" value="Wzz"/>
    <property type="match status" value="1"/>
</dbReference>
<keyword evidence="9" id="KW-0067">ATP-binding</keyword>
<keyword evidence="12" id="KW-0829">Tyrosine-protein kinase</keyword>
<evidence type="ECO:0000256" key="15">
    <source>
        <dbReference type="ARBA" id="ARBA00054296"/>
    </source>
</evidence>
<name>A0A5C6VA26_9BURK</name>
<dbReference type="NCBIfam" id="TIGR01007">
    <property type="entry name" value="eps_fam"/>
    <property type="match status" value="1"/>
</dbReference>
<evidence type="ECO:0000313" key="26">
    <source>
        <dbReference type="Proteomes" id="UP001481677"/>
    </source>
</evidence>
<evidence type="ECO:0000256" key="11">
    <source>
        <dbReference type="ARBA" id="ARBA00023136"/>
    </source>
</evidence>
<evidence type="ECO:0000256" key="9">
    <source>
        <dbReference type="ARBA" id="ARBA00022840"/>
    </source>
</evidence>
<evidence type="ECO:0000256" key="2">
    <source>
        <dbReference type="ARBA" id="ARBA00008883"/>
    </source>
</evidence>
<dbReference type="GO" id="GO:0004713">
    <property type="term" value="F:protein tyrosine kinase activity"/>
    <property type="evidence" value="ECO:0007669"/>
    <property type="project" value="UniProtKB-KW"/>
</dbReference>
<reference evidence="24" key="2">
    <citation type="submission" date="2019-08" db="EMBL/GenBank/DDBJ databases">
        <authorList>
            <person name="Im W.-T."/>
        </authorList>
    </citation>
    <scope>NUCLEOTIDE SEQUENCE</scope>
    <source>
        <strain evidence="24">NF 2-5-3</strain>
    </source>
</reference>
<comment type="caution">
    <text evidence="24">The sequence shown here is derived from an EMBL/GenBank/DDBJ whole genome shotgun (WGS) entry which is preliminary data.</text>
</comment>
<comment type="catalytic activity">
    <reaction evidence="14">
        <text>L-tyrosyl-[protein] + ATP = O-phospho-L-tyrosyl-[protein] + ADP + H(+)</text>
        <dbReference type="Rhea" id="RHEA:10596"/>
        <dbReference type="Rhea" id="RHEA-COMP:10136"/>
        <dbReference type="Rhea" id="RHEA-COMP:20101"/>
        <dbReference type="ChEBI" id="CHEBI:15378"/>
        <dbReference type="ChEBI" id="CHEBI:30616"/>
        <dbReference type="ChEBI" id="CHEBI:46858"/>
        <dbReference type="ChEBI" id="CHEBI:61978"/>
        <dbReference type="ChEBI" id="CHEBI:456216"/>
    </reaction>
</comment>
<dbReference type="InterPro" id="IPR025669">
    <property type="entry name" value="AAA_dom"/>
</dbReference>
<dbReference type="CDD" id="cd05387">
    <property type="entry name" value="BY-kinase"/>
    <property type="match status" value="1"/>
</dbReference>
<evidence type="ECO:0000256" key="6">
    <source>
        <dbReference type="ARBA" id="ARBA00022692"/>
    </source>
</evidence>
<keyword evidence="6 19" id="KW-0812">Transmembrane</keyword>
<feature type="domain" description="Polysaccharide chain length determinant N-terminal" evidence="20">
    <location>
        <begin position="25"/>
        <end position="113"/>
    </location>
</feature>
<evidence type="ECO:0000256" key="8">
    <source>
        <dbReference type="ARBA" id="ARBA00022777"/>
    </source>
</evidence>
<dbReference type="GO" id="GO:0042802">
    <property type="term" value="F:identical protein binding"/>
    <property type="evidence" value="ECO:0007669"/>
    <property type="project" value="UniProtKB-ARBA"/>
</dbReference>
<dbReference type="InterPro" id="IPR032807">
    <property type="entry name" value="GNVR"/>
</dbReference>
<dbReference type="InterPro" id="IPR003856">
    <property type="entry name" value="LPS_length_determ_N"/>
</dbReference>
<dbReference type="RefSeq" id="WP_147235021.1">
    <property type="nucleotide sequence ID" value="NZ_JAZHFZ010000058.1"/>
</dbReference>
<evidence type="ECO:0000256" key="17">
    <source>
        <dbReference type="ARBA" id="ARBA00081049"/>
    </source>
</evidence>
<dbReference type="EMBL" id="JAZHGA010000058">
    <property type="protein sequence ID" value="MEM5345941.1"/>
    <property type="molecule type" value="Genomic_DNA"/>
</dbReference>
<keyword evidence="10 19" id="KW-1133">Transmembrane helix</keyword>
<feature type="domain" description="AAA" evidence="21">
    <location>
        <begin position="556"/>
        <end position="669"/>
    </location>
</feature>
<evidence type="ECO:0000313" key="25">
    <source>
        <dbReference type="Proteomes" id="UP000321776"/>
    </source>
</evidence>
<evidence type="ECO:0000259" key="21">
    <source>
        <dbReference type="Pfam" id="PF13614"/>
    </source>
</evidence>
<keyword evidence="3" id="KW-1003">Cell membrane</keyword>
<protein>
    <recommendedName>
        <fullName evidence="16">Putative tyrosine-protein kinase EpsB</fullName>
    </recommendedName>
    <alternativeName>
        <fullName evidence="17">EPS I polysaccharide export protein EpsB</fullName>
    </alternativeName>
</protein>